<feature type="compositionally biased region" description="Low complexity" evidence="1">
    <location>
        <begin position="26"/>
        <end position="39"/>
    </location>
</feature>
<evidence type="ECO:0000313" key="4">
    <source>
        <dbReference type="Proteomes" id="UP000243459"/>
    </source>
</evidence>
<dbReference type="Gramene" id="ONK67676">
    <property type="protein sequence ID" value="ONK67676"/>
    <property type="gene ID" value="A4U43_C05F2580"/>
</dbReference>
<gene>
    <name evidence="3" type="ORF">A4U43_C05F2580</name>
</gene>
<keyword evidence="4" id="KW-1185">Reference proteome</keyword>
<organism evidence="3 4">
    <name type="scientific">Asparagus officinalis</name>
    <name type="common">Garden asparagus</name>
    <dbReference type="NCBI Taxonomy" id="4686"/>
    <lineage>
        <taxon>Eukaryota</taxon>
        <taxon>Viridiplantae</taxon>
        <taxon>Streptophyta</taxon>
        <taxon>Embryophyta</taxon>
        <taxon>Tracheophyta</taxon>
        <taxon>Spermatophyta</taxon>
        <taxon>Magnoliopsida</taxon>
        <taxon>Liliopsida</taxon>
        <taxon>Asparagales</taxon>
        <taxon>Asparagaceae</taxon>
        <taxon>Asparagoideae</taxon>
        <taxon>Asparagus</taxon>
    </lineage>
</organism>
<accession>A0A5P1EP12</accession>
<feature type="region of interest" description="Disordered" evidence="1">
    <location>
        <begin position="26"/>
        <end position="108"/>
    </location>
</feature>
<keyword evidence="2" id="KW-0732">Signal</keyword>
<evidence type="ECO:0000256" key="2">
    <source>
        <dbReference type="SAM" id="SignalP"/>
    </source>
</evidence>
<dbReference type="Proteomes" id="UP000243459">
    <property type="component" value="Chromosome 5"/>
</dbReference>
<proteinExistence type="predicted"/>
<dbReference type="AlphaFoldDB" id="A0A5P1EP12"/>
<evidence type="ECO:0000256" key="1">
    <source>
        <dbReference type="SAM" id="MobiDB-lite"/>
    </source>
</evidence>
<feature type="chain" id="PRO_5024461969" evidence="2">
    <location>
        <begin position="28"/>
        <end position="172"/>
    </location>
</feature>
<name>A0A5P1EP12_ASPOF</name>
<feature type="signal peptide" evidence="2">
    <location>
        <begin position="1"/>
        <end position="27"/>
    </location>
</feature>
<feature type="compositionally biased region" description="Basic residues" evidence="1">
    <location>
        <begin position="64"/>
        <end position="73"/>
    </location>
</feature>
<reference evidence="4" key="1">
    <citation type="journal article" date="2017" name="Nat. Commun.">
        <title>The asparagus genome sheds light on the origin and evolution of a young Y chromosome.</title>
        <authorList>
            <person name="Harkess A."/>
            <person name="Zhou J."/>
            <person name="Xu C."/>
            <person name="Bowers J.E."/>
            <person name="Van der Hulst R."/>
            <person name="Ayyampalayam S."/>
            <person name="Mercati F."/>
            <person name="Riccardi P."/>
            <person name="McKain M.R."/>
            <person name="Kakrana A."/>
            <person name="Tang H."/>
            <person name="Ray J."/>
            <person name="Groenendijk J."/>
            <person name="Arikit S."/>
            <person name="Mathioni S.M."/>
            <person name="Nakano M."/>
            <person name="Shan H."/>
            <person name="Telgmann-Rauber A."/>
            <person name="Kanno A."/>
            <person name="Yue Z."/>
            <person name="Chen H."/>
            <person name="Li W."/>
            <person name="Chen Y."/>
            <person name="Xu X."/>
            <person name="Zhang Y."/>
            <person name="Luo S."/>
            <person name="Chen H."/>
            <person name="Gao J."/>
            <person name="Mao Z."/>
            <person name="Pires J.C."/>
            <person name="Luo M."/>
            <person name="Kudrna D."/>
            <person name="Wing R.A."/>
            <person name="Meyers B.C."/>
            <person name="Yi K."/>
            <person name="Kong H."/>
            <person name="Lavrijsen P."/>
            <person name="Sunseri F."/>
            <person name="Falavigna A."/>
            <person name="Ye Y."/>
            <person name="Leebens-Mack J.H."/>
            <person name="Chen G."/>
        </authorList>
    </citation>
    <scope>NUCLEOTIDE SEQUENCE [LARGE SCALE GENOMIC DNA]</scope>
    <source>
        <strain evidence="4">cv. DH0086</strain>
    </source>
</reference>
<evidence type="ECO:0000313" key="3">
    <source>
        <dbReference type="EMBL" id="ONK67676.1"/>
    </source>
</evidence>
<feature type="compositionally biased region" description="Low complexity" evidence="1">
    <location>
        <begin position="74"/>
        <end position="90"/>
    </location>
</feature>
<protein>
    <submittedName>
        <fullName evidence="3">Uncharacterized protein</fullName>
    </submittedName>
</protein>
<dbReference type="EMBL" id="CM007385">
    <property type="protein sequence ID" value="ONK67676.1"/>
    <property type="molecule type" value="Genomic_DNA"/>
</dbReference>
<sequence length="172" mass="18275">MAMSAAAVNDVAAWILLALAIALSGDGVPSSPSGSSSPRCLRRLRRPSSSAPPSPGCPAGPKVNRQRSLHLRRPSSSSSPQASSPTQSESMHYSAVRRGDHGPKGRPVCRAVDREDEDLVSGLFLPLTSCPSGLKTNVATISGGQSWGLTRAGDQHGVHRGRFWGQWGWRWL</sequence>